<organism evidence="1 2">
    <name type="scientific">Panagrolaimus sp. ES5</name>
    <dbReference type="NCBI Taxonomy" id="591445"/>
    <lineage>
        <taxon>Eukaryota</taxon>
        <taxon>Metazoa</taxon>
        <taxon>Ecdysozoa</taxon>
        <taxon>Nematoda</taxon>
        <taxon>Chromadorea</taxon>
        <taxon>Rhabditida</taxon>
        <taxon>Tylenchina</taxon>
        <taxon>Panagrolaimomorpha</taxon>
        <taxon>Panagrolaimoidea</taxon>
        <taxon>Panagrolaimidae</taxon>
        <taxon>Panagrolaimus</taxon>
    </lineage>
</organism>
<name>A0AC34FW22_9BILA</name>
<protein>
    <submittedName>
        <fullName evidence="2">Uncharacterized protein</fullName>
    </submittedName>
</protein>
<sequence length="38" mass="4281">MNRAVGLISIKRMNILLPRTYAITNDKHPKQEPTSSGE</sequence>
<dbReference type="Proteomes" id="UP000887579">
    <property type="component" value="Unplaced"/>
</dbReference>
<evidence type="ECO:0000313" key="2">
    <source>
        <dbReference type="WBParaSite" id="ES5_v2.g21734.t1"/>
    </source>
</evidence>
<accession>A0AC34FW22</accession>
<evidence type="ECO:0000313" key="1">
    <source>
        <dbReference type="Proteomes" id="UP000887579"/>
    </source>
</evidence>
<proteinExistence type="predicted"/>
<dbReference type="WBParaSite" id="ES5_v2.g21734.t1">
    <property type="protein sequence ID" value="ES5_v2.g21734.t1"/>
    <property type="gene ID" value="ES5_v2.g21734"/>
</dbReference>
<reference evidence="2" key="1">
    <citation type="submission" date="2022-11" db="UniProtKB">
        <authorList>
            <consortium name="WormBaseParasite"/>
        </authorList>
    </citation>
    <scope>IDENTIFICATION</scope>
</reference>